<dbReference type="Proteomes" id="UP000326678">
    <property type="component" value="Chromosome Gxm2"/>
</dbReference>
<dbReference type="RefSeq" id="WP_152591864.1">
    <property type="nucleotide sequence ID" value="NZ_CP045227.1"/>
</dbReference>
<protein>
    <submittedName>
        <fullName evidence="1">Uncharacterized protein</fullName>
    </submittedName>
</protein>
<reference evidence="1 2" key="1">
    <citation type="submission" date="2019-10" db="EMBL/GenBank/DDBJ databases">
        <title>Genomic and transcriptomic insights into the perfect genentic adaptation of a filamentous nitrogen-fixing cyanobacterium to rice fields.</title>
        <authorList>
            <person name="Chen Z."/>
        </authorList>
    </citation>
    <scope>NUCLEOTIDE SEQUENCE [LARGE SCALE GENOMIC DNA]</scope>
    <source>
        <strain evidence="1">CCNUC1</strain>
    </source>
</reference>
<name>A0A5P8WHC1_9NOSO</name>
<organism evidence="1 2">
    <name type="scientific">Nostoc sphaeroides CCNUC1</name>
    <dbReference type="NCBI Taxonomy" id="2653204"/>
    <lineage>
        <taxon>Bacteria</taxon>
        <taxon>Bacillati</taxon>
        <taxon>Cyanobacteriota</taxon>
        <taxon>Cyanophyceae</taxon>
        <taxon>Nostocales</taxon>
        <taxon>Nostocaceae</taxon>
        <taxon>Nostoc</taxon>
    </lineage>
</organism>
<dbReference type="KEGG" id="nsh:GXM_08723"/>
<dbReference type="EMBL" id="CP045227">
    <property type="protein sequence ID" value="QFS51229.1"/>
    <property type="molecule type" value="Genomic_DNA"/>
</dbReference>
<keyword evidence="2" id="KW-1185">Reference proteome</keyword>
<dbReference type="AlphaFoldDB" id="A0A5P8WHC1"/>
<evidence type="ECO:0000313" key="1">
    <source>
        <dbReference type="EMBL" id="QFS51229.1"/>
    </source>
</evidence>
<evidence type="ECO:0000313" key="2">
    <source>
        <dbReference type="Proteomes" id="UP000326678"/>
    </source>
</evidence>
<accession>A0A5P8WHC1</accession>
<gene>
    <name evidence="1" type="ORF">GXM_08723</name>
</gene>
<sequence>MEKVYIEEEFSYSEYIRQQSFSGGSESPTELLHHAYLRCDRFSVIEPISDFSRHVEKVILMVSQALISPLAILINLELLRISLWKKPRFLGA</sequence>
<proteinExistence type="predicted"/>